<keyword evidence="1" id="KW-0732">Signal</keyword>
<feature type="signal peptide" evidence="1">
    <location>
        <begin position="1"/>
        <end position="22"/>
    </location>
</feature>
<evidence type="ECO:0000256" key="1">
    <source>
        <dbReference type="SAM" id="SignalP"/>
    </source>
</evidence>
<accession>A0A9B0HFJ3</accession>
<feature type="chain" id="PRO_5039235140" evidence="1">
    <location>
        <begin position="23"/>
        <end position="139"/>
    </location>
</feature>
<gene>
    <name evidence="3" type="primary">WFDC13</name>
</gene>
<proteinExistence type="predicted"/>
<dbReference type="Proteomes" id="UP000245340">
    <property type="component" value="Unplaced"/>
</dbReference>
<dbReference type="RefSeq" id="XP_004417477.1">
    <property type="nucleotide sequence ID" value="XM_004417420.1"/>
</dbReference>
<organism evidence="2 3">
    <name type="scientific">Odobenus rosmarus divergens</name>
    <name type="common">Pacific walrus</name>
    <dbReference type="NCBI Taxonomy" id="9708"/>
    <lineage>
        <taxon>Eukaryota</taxon>
        <taxon>Metazoa</taxon>
        <taxon>Chordata</taxon>
        <taxon>Craniata</taxon>
        <taxon>Vertebrata</taxon>
        <taxon>Euteleostomi</taxon>
        <taxon>Mammalia</taxon>
        <taxon>Eutheria</taxon>
        <taxon>Laurasiatheria</taxon>
        <taxon>Carnivora</taxon>
        <taxon>Caniformia</taxon>
        <taxon>Pinnipedia</taxon>
        <taxon>Odobenidae</taxon>
        <taxon>Odobenus</taxon>
    </lineage>
</organism>
<name>A0A9B0HFJ3_ODORO</name>
<reference evidence="3" key="1">
    <citation type="submission" date="2025-08" db="UniProtKB">
        <authorList>
            <consortium name="RefSeq"/>
        </authorList>
    </citation>
    <scope>IDENTIFICATION</scope>
</reference>
<sequence length="139" mass="15337">MKPVLLLQLLLLIHLTPQQVPGSPKEHLLRNILEPPPCRSDPGNCTQFCTLQEDCQNGLQCCSSFCGIVCTLNNNINHDRSTHQNVCSPQCCSLSSAERFPSTDHDCSGGPGVGWEAWVSHKLAPKEDKRHISDLCSIF</sequence>
<evidence type="ECO:0000313" key="3">
    <source>
        <dbReference type="RefSeq" id="XP_004417477.1"/>
    </source>
</evidence>
<dbReference type="AlphaFoldDB" id="A0A9B0HFJ3"/>
<keyword evidence="2" id="KW-1185">Reference proteome</keyword>
<evidence type="ECO:0000313" key="2">
    <source>
        <dbReference type="Proteomes" id="UP000245340"/>
    </source>
</evidence>
<protein>
    <submittedName>
        <fullName evidence="3">WAP four-disulfide core domain protein 13</fullName>
    </submittedName>
</protein>